<sequence>MASVFDIKEHLFEAQHIREYPPATAHSQEEELYEPLWEDLVAQSSKHGFMIRAIWITDIAWQGKSGIIN</sequence>
<reference evidence="1" key="2">
    <citation type="submission" date="2023-06" db="EMBL/GenBank/DDBJ databases">
        <authorList>
            <consortium name="Lawrence Berkeley National Laboratory"/>
            <person name="Haridas S."/>
            <person name="Hensen N."/>
            <person name="Bonometti L."/>
            <person name="Westerberg I."/>
            <person name="Brannstrom I.O."/>
            <person name="Guillou S."/>
            <person name="Cros-Aarteil S."/>
            <person name="Calhoun S."/>
            <person name="Kuo A."/>
            <person name="Mondo S."/>
            <person name="Pangilinan J."/>
            <person name="Riley R."/>
            <person name="Labutti K."/>
            <person name="Andreopoulos B."/>
            <person name="Lipzen A."/>
            <person name="Chen C."/>
            <person name="Yanf M."/>
            <person name="Daum C."/>
            <person name="Ng V."/>
            <person name="Clum A."/>
            <person name="Steindorff A."/>
            <person name="Ohm R."/>
            <person name="Martin F."/>
            <person name="Silar P."/>
            <person name="Natvig D."/>
            <person name="Lalanne C."/>
            <person name="Gautier V."/>
            <person name="Ament-Velasquez S.L."/>
            <person name="Kruys A."/>
            <person name="Hutchinson M.I."/>
            <person name="Powell A.J."/>
            <person name="Barry K."/>
            <person name="Miller A.N."/>
            <person name="Grigoriev I.V."/>
            <person name="Debuchy R."/>
            <person name="Gladieux P."/>
            <person name="Thoren M.H."/>
            <person name="Johannesson H."/>
        </authorList>
    </citation>
    <scope>NUCLEOTIDE SEQUENCE</scope>
    <source>
        <strain evidence="1">CBS 118394</strain>
    </source>
</reference>
<comment type="caution">
    <text evidence="1">The sequence shown here is derived from an EMBL/GenBank/DDBJ whole genome shotgun (WGS) entry which is preliminary data.</text>
</comment>
<keyword evidence="2" id="KW-1185">Reference proteome</keyword>
<dbReference type="Proteomes" id="UP001283341">
    <property type="component" value="Unassembled WGS sequence"/>
</dbReference>
<dbReference type="Gene3D" id="3.40.50.1820">
    <property type="entry name" value="alpha/beta hydrolase"/>
    <property type="match status" value="1"/>
</dbReference>
<dbReference type="InterPro" id="IPR029058">
    <property type="entry name" value="AB_hydrolase_fold"/>
</dbReference>
<proteinExistence type="predicted"/>
<organism evidence="1 2">
    <name type="scientific">Apodospora peruviana</name>
    <dbReference type="NCBI Taxonomy" id="516989"/>
    <lineage>
        <taxon>Eukaryota</taxon>
        <taxon>Fungi</taxon>
        <taxon>Dikarya</taxon>
        <taxon>Ascomycota</taxon>
        <taxon>Pezizomycotina</taxon>
        <taxon>Sordariomycetes</taxon>
        <taxon>Sordariomycetidae</taxon>
        <taxon>Sordariales</taxon>
        <taxon>Lasiosphaeriaceae</taxon>
        <taxon>Apodospora</taxon>
    </lineage>
</organism>
<evidence type="ECO:0000313" key="2">
    <source>
        <dbReference type="Proteomes" id="UP001283341"/>
    </source>
</evidence>
<dbReference type="EMBL" id="JAUEDM010000007">
    <property type="protein sequence ID" value="KAK3314238.1"/>
    <property type="molecule type" value="Genomic_DNA"/>
</dbReference>
<gene>
    <name evidence="1" type="ORF">B0H66DRAFT_607465</name>
</gene>
<name>A0AAE0M0C1_9PEZI</name>
<accession>A0AAE0M0C1</accession>
<reference evidence="1" key="1">
    <citation type="journal article" date="2023" name="Mol. Phylogenet. Evol.">
        <title>Genome-scale phylogeny and comparative genomics of the fungal order Sordariales.</title>
        <authorList>
            <person name="Hensen N."/>
            <person name="Bonometti L."/>
            <person name="Westerberg I."/>
            <person name="Brannstrom I.O."/>
            <person name="Guillou S."/>
            <person name="Cros-Aarteil S."/>
            <person name="Calhoun S."/>
            <person name="Haridas S."/>
            <person name="Kuo A."/>
            <person name="Mondo S."/>
            <person name="Pangilinan J."/>
            <person name="Riley R."/>
            <person name="LaButti K."/>
            <person name="Andreopoulos B."/>
            <person name="Lipzen A."/>
            <person name="Chen C."/>
            <person name="Yan M."/>
            <person name="Daum C."/>
            <person name="Ng V."/>
            <person name="Clum A."/>
            <person name="Steindorff A."/>
            <person name="Ohm R.A."/>
            <person name="Martin F."/>
            <person name="Silar P."/>
            <person name="Natvig D.O."/>
            <person name="Lalanne C."/>
            <person name="Gautier V."/>
            <person name="Ament-Velasquez S.L."/>
            <person name="Kruys A."/>
            <person name="Hutchinson M.I."/>
            <person name="Powell A.J."/>
            <person name="Barry K."/>
            <person name="Miller A.N."/>
            <person name="Grigoriev I.V."/>
            <person name="Debuchy R."/>
            <person name="Gladieux P."/>
            <person name="Hiltunen Thoren M."/>
            <person name="Johannesson H."/>
        </authorList>
    </citation>
    <scope>NUCLEOTIDE SEQUENCE</scope>
    <source>
        <strain evidence="1">CBS 118394</strain>
    </source>
</reference>
<protein>
    <submittedName>
        <fullName evidence="1">Uncharacterized protein</fullName>
    </submittedName>
</protein>
<evidence type="ECO:0000313" key="1">
    <source>
        <dbReference type="EMBL" id="KAK3314238.1"/>
    </source>
</evidence>
<dbReference type="AlphaFoldDB" id="A0AAE0M0C1"/>